<dbReference type="GeneID" id="9420506"/>
<dbReference type="KEGG" id="hje:HacjB3_13450"/>
<dbReference type="EMBL" id="AOHV01000024">
    <property type="protein sequence ID" value="ELY38167.1"/>
    <property type="molecule type" value="Genomic_DNA"/>
</dbReference>
<evidence type="ECO:0000313" key="2">
    <source>
        <dbReference type="EMBL" id="ADJ16071.1"/>
    </source>
</evidence>
<keyword evidence="1" id="KW-0472">Membrane</keyword>
<sequence>MSTTRPVHVAERPRVWLGVFLLATAAIGLLIIRTSGPLVYAPLSGAAVTLCGFLAAKANQAFFGERTEHVATRQRLWAGVLLGITAVVAAFEVVDGESVLYGAFLGLFVALPITTACLLAAKVNQVMVSPGRRNV</sequence>
<evidence type="ECO:0000256" key="1">
    <source>
        <dbReference type="SAM" id="Phobius"/>
    </source>
</evidence>
<keyword evidence="1" id="KW-1133">Transmembrane helix</keyword>
<evidence type="ECO:0000313" key="3">
    <source>
        <dbReference type="EMBL" id="ELY38167.1"/>
    </source>
</evidence>
<accession>D8J7Q1</accession>
<name>D8J7Q1_HALJB</name>
<keyword evidence="1" id="KW-0812">Transmembrane</keyword>
<feature type="transmembrane region" description="Helical" evidence="1">
    <location>
        <begin position="100"/>
        <end position="123"/>
    </location>
</feature>
<dbReference type="PATRIC" id="fig|795797.18.peg.2691"/>
<evidence type="ECO:0000313" key="5">
    <source>
        <dbReference type="Proteomes" id="UP000011645"/>
    </source>
</evidence>
<organism evidence="2 4">
    <name type="scientific">Halalkalicoccus jeotgali (strain DSM 18796 / CECT 7217 / JCM 14584 / KCTC 4019 / B3)</name>
    <dbReference type="NCBI Taxonomy" id="795797"/>
    <lineage>
        <taxon>Archaea</taxon>
        <taxon>Methanobacteriati</taxon>
        <taxon>Methanobacteriota</taxon>
        <taxon>Stenosarchaea group</taxon>
        <taxon>Halobacteria</taxon>
        <taxon>Halobacteriales</taxon>
        <taxon>Halococcaceae</taxon>
        <taxon>Halalkalicoccus</taxon>
    </lineage>
</organism>
<protein>
    <submittedName>
        <fullName evidence="2">Uncharacterized protein</fullName>
    </submittedName>
</protein>
<dbReference type="AlphaFoldDB" id="D8J7Q1"/>
<dbReference type="Proteomes" id="UP000000390">
    <property type="component" value="Chromosome"/>
</dbReference>
<reference evidence="2 4" key="1">
    <citation type="journal article" date="2010" name="J. Bacteriol.">
        <title>Complete genome sequence of Halalkalicoccus jeotgali B3(T), an extremely halophilic archaeon.</title>
        <authorList>
            <person name="Roh S.W."/>
            <person name="Nam Y.D."/>
            <person name="Nam S.H."/>
            <person name="Choi S.H."/>
            <person name="Park H.S."/>
            <person name="Bae J.W."/>
        </authorList>
    </citation>
    <scope>NUCLEOTIDE SEQUENCE [LARGE SCALE GENOMIC DNA]</scope>
    <source>
        <strain evidence="2">B3</strain>
        <strain evidence="4">DSM 18796 / CECT 7217 / JCM 14584 / KCTC 4019 / B3</strain>
    </source>
</reference>
<dbReference type="HOGENOM" id="CLU_1880990_0_0_2"/>
<dbReference type="OrthoDB" id="377555at2157"/>
<feature type="transmembrane region" description="Helical" evidence="1">
    <location>
        <begin position="15"/>
        <end position="32"/>
    </location>
</feature>
<feature type="transmembrane region" description="Helical" evidence="1">
    <location>
        <begin position="76"/>
        <end position="94"/>
    </location>
</feature>
<reference evidence="3 5" key="2">
    <citation type="journal article" date="2014" name="PLoS Genet.">
        <title>Phylogenetically driven sequencing of extremely halophilic archaea reveals strategies for static and dynamic osmo-response.</title>
        <authorList>
            <person name="Becker E.A."/>
            <person name="Seitzer P.M."/>
            <person name="Tritt A."/>
            <person name="Larsen D."/>
            <person name="Krusor M."/>
            <person name="Yao A.I."/>
            <person name="Wu D."/>
            <person name="Madern D."/>
            <person name="Eisen J.A."/>
            <person name="Darling A.E."/>
            <person name="Facciotti M.T."/>
        </authorList>
    </citation>
    <scope>NUCLEOTIDE SEQUENCE [LARGE SCALE GENOMIC DNA]</scope>
    <source>
        <strain evidence="3">B3</strain>
        <strain evidence="5">DSM 18796 / CECT 7217 / JCM 14584 / KCTC 4019 / B3</strain>
    </source>
</reference>
<proteinExistence type="predicted"/>
<dbReference type="Proteomes" id="UP000011645">
    <property type="component" value="Unassembled WGS sequence"/>
</dbReference>
<evidence type="ECO:0000313" key="4">
    <source>
        <dbReference type="Proteomes" id="UP000000390"/>
    </source>
</evidence>
<feature type="transmembrane region" description="Helical" evidence="1">
    <location>
        <begin position="38"/>
        <end position="56"/>
    </location>
</feature>
<dbReference type="EMBL" id="CP002062">
    <property type="protein sequence ID" value="ADJ16071.1"/>
    <property type="molecule type" value="Genomic_DNA"/>
</dbReference>
<keyword evidence="5" id="KW-1185">Reference proteome</keyword>
<gene>
    <name evidence="2" type="ordered locus">HacjB3_13450</name>
    <name evidence="3" type="ORF">C497_08654</name>
</gene>
<dbReference type="RefSeq" id="WP_008416041.1">
    <property type="nucleotide sequence ID" value="NC_014297.1"/>
</dbReference>